<dbReference type="InterPro" id="IPR011129">
    <property type="entry name" value="CSD"/>
</dbReference>
<dbReference type="SMART" id="SM00357">
    <property type="entry name" value="CSP"/>
    <property type="match status" value="1"/>
</dbReference>
<accession>A0A1M6N801</accession>
<protein>
    <submittedName>
        <fullName evidence="3">Cold-shock DNA-binding protein family</fullName>
    </submittedName>
</protein>
<keyword evidence="4" id="KW-1185">Reference proteome</keyword>
<dbReference type="CDD" id="cd04458">
    <property type="entry name" value="CSP_CDS"/>
    <property type="match status" value="1"/>
</dbReference>
<sequence>MGRSQESFNKKEVRNKKEKKRKEKEKKRQARKEESKSNSLDDMIAYVDENGNIVDTPPDPDAKTEINAEDIDVSVPSNEEVEMDPIRKGTVNFFNDSKGFGFINDSETKESVFVHINNCLEQIQEGNLVSFEVEMGPKGPIAVQVKLIR</sequence>
<reference evidence="3 4" key="1">
    <citation type="submission" date="2016-11" db="EMBL/GenBank/DDBJ databases">
        <authorList>
            <person name="Jaros S."/>
            <person name="Januszkiewicz K."/>
            <person name="Wedrychowicz H."/>
        </authorList>
    </citation>
    <scope>NUCLEOTIDE SEQUENCE [LARGE SCALE GENOMIC DNA]</scope>
    <source>
        <strain evidence="3 4">DSM 27063</strain>
    </source>
</reference>
<dbReference type="GO" id="GO:0003677">
    <property type="term" value="F:DNA binding"/>
    <property type="evidence" value="ECO:0007669"/>
    <property type="project" value="UniProtKB-KW"/>
</dbReference>
<dbReference type="InterPro" id="IPR002059">
    <property type="entry name" value="CSP_DNA-bd"/>
</dbReference>
<gene>
    <name evidence="3" type="ORF">SAMN05444280_14019</name>
</gene>
<dbReference type="Gene3D" id="2.40.50.140">
    <property type="entry name" value="Nucleic acid-binding proteins"/>
    <property type="match status" value="1"/>
</dbReference>
<dbReference type="PROSITE" id="PS51857">
    <property type="entry name" value="CSD_2"/>
    <property type="match status" value="1"/>
</dbReference>
<dbReference type="EMBL" id="FQZE01000040">
    <property type="protein sequence ID" value="SHJ91792.1"/>
    <property type="molecule type" value="Genomic_DNA"/>
</dbReference>
<dbReference type="RefSeq" id="WP_073173258.1">
    <property type="nucleotide sequence ID" value="NZ_FQZE01000040.1"/>
</dbReference>
<dbReference type="PRINTS" id="PR00050">
    <property type="entry name" value="COLDSHOCK"/>
</dbReference>
<evidence type="ECO:0000259" key="2">
    <source>
        <dbReference type="PROSITE" id="PS51857"/>
    </source>
</evidence>
<dbReference type="AlphaFoldDB" id="A0A1M6N801"/>
<dbReference type="STRING" id="1168035.SAMN05444280_14019"/>
<evidence type="ECO:0000313" key="4">
    <source>
        <dbReference type="Proteomes" id="UP000184050"/>
    </source>
</evidence>
<name>A0A1M6N801_9BACT</name>
<feature type="region of interest" description="Disordered" evidence="1">
    <location>
        <begin position="1"/>
        <end position="82"/>
    </location>
</feature>
<evidence type="ECO:0000256" key="1">
    <source>
        <dbReference type="SAM" id="MobiDB-lite"/>
    </source>
</evidence>
<proteinExistence type="predicted"/>
<feature type="compositionally biased region" description="Basic residues" evidence="1">
    <location>
        <begin position="13"/>
        <end position="30"/>
    </location>
</feature>
<organism evidence="3 4">
    <name type="scientific">Tangfeifania diversioriginum</name>
    <dbReference type="NCBI Taxonomy" id="1168035"/>
    <lineage>
        <taxon>Bacteria</taxon>
        <taxon>Pseudomonadati</taxon>
        <taxon>Bacteroidota</taxon>
        <taxon>Bacteroidia</taxon>
        <taxon>Marinilabiliales</taxon>
        <taxon>Prolixibacteraceae</taxon>
        <taxon>Tangfeifania</taxon>
    </lineage>
</organism>
<dbReference type="Pfam" id="PF00313">
    <property type="entry name" value="CSD"/>
    <property type="match status" value="1"/>
</dbReference>
<dbReference type="OrthoDB" id="1493235at2"/>
<dbReference type="GO" id="GO:0005829">
    <property type="term" value="C:cytosol"/>
    <property type="evidence" value="ECO:0007669"/>
    <property type="project" value="UniProtKB-ARBA"/>
</dbReference>
<dbReference type="InterPro" id="IPR050181">
    <property type="entry name" value="Cold_shock_domain"/>
</dbReference>
<dbReference type="InterPro" id="IPR012340">
    <property type="entry name" value="NA-bd_OB-fold"/>
</dbReference>
<feature type="domain" description="CSD" evidence="2">
    <location>
        <begin position="86"/>
        <end position="147"/>
    </location>
</feature>
<evidence type="ECO:0000313" key="3">
    <source>
        <dbReference type="EMBL" id="SHJ91792.1"/>
    </source>
</evidence>
<keyword evidence="3" id="KW-0238">DNA-binding</keyword>
<dbReference type="PANTHER" id="PTHR11544">
    <property type="entry name" value="COLD SHOCK DOMAIN CONTAINING PROTEINS"/>
    <property type="match status" value="1"/>
</dbReference>
<dbReference type="SUPFAM" id="SSF50249">
    <property type="entry name" value="Nucleic acid-binding proteins"/>
    <property type="match status" value="1"/>
</dbReference>
<dbReference type="Proteomes" id="UP000184050">
    <property type="component" value="Unassembled WGS sequence"/>
</dbReference>